<proteinExistence type="predicted"/>
<feature type="coiled-coil region" evidence="1">
    <location>
        <begin position="125"/>
        <end position="152"/>
    </location>
</feature>
<organism evidence="2">
    <name type="scientific">Klebsiella pneumoniae</name>
    <dbReference type="NCBI Taxonomy" id="573"/>
    <lineage>
        <taxon>Bacteria</taxon>
        <taxon>Pseudomonadati</taxon>
        <taxon>Pseudomonadota</taxon>
        <taxon>Gammaproteobacteria</taxon>
        <taxon>Enterobacterales</taxon>
        <taxon>Enterobacteriaceae</taxon>
        <taxon>Klebsiella/Raoultella group</taxon>
        <taxon>Klebsiella</taxon>
        <taxon>Klebsiella pneumoniae complex</taxon>
    </lineage>
</organism>
<accession>A0A486SMQ1</accession>
<gene>
    <name evidence="3" type="ORF">SAMEA4873560_02348</name>
    <name evidence="2" type="ORF">SAMEA4873654_02818</name>
</gene>
<dbReference type="EMBL" id="CAAHDA010000003">
    <property type="protein sequence ID" value="VGM15112.1"/>
    <property type="molecule type" value="Genomic_DNA"/>
</dbReference>
<name>A0A486SMQ1_KLEPN</name>
<evidence type="ECO:0008006" key="4">
    <source>
        <dbReference type="Google" id="ProtNLM"/>
    </source>
</evidence>
<evidence type="ECO:0000256" key="1">
    <source>
        <dbReference type="SAM" id="Coils"/>
    </source>
</evidence>
<dbReference type="RefSeq" id="WP_023282916.1">
    <property type="nucleotide sequence ID" value="NZ_JAAFDB010000020.1"/>
</dbReference>
<evidence type="ECO:0000313" key="3">
    <source>
        <dbReference type="EMBL" id="VGM36906.1"/>
    </source>
</evidence>
<dbReference type="EMBL" id="CAAHDF010000003">
    <property type="protein sequence ID" value="VGM36906.1"/>
    <property type="molecule type" value="Genomic_DNA"/>
</dbReference>
<dbReference type="AlphaFoldDB" id="A0A486SMQ1"/>
<accession>A0A4V0GW39</accession>
<keyword evidence="1" id="KW-0175">Coiled coil</keyword>
<protein>
    <recommendedName>
        <fullName evidence="4">CD-NTase associated protein 4-like DNA endonuclease domain-containing protein</fullName>
    </recommendedName>
</protein>
<sequence length="399" mass="46240">MLSLLVSLVGYHMDFFEKTNADKNSIGFTYQDYVALKHALELKPEEHIGIEVYDDLHLESIEGHKTLVQVKHSINKSNITNKDIDLWKTLYNWSEAIKTIGDKSISLIFYTNKGLTLEPGIVQLLTNDTKDIEKIKDEIEKIEQDHKNKSDDLYKYISIINSLDSNSSKRLFNSISFQHSEDGIIRQIKTLLKTLAIPDDKIDDAFNYISGAFFKHKYDLVKNHTKINISYDDFRNNLGIDRIIQISRNCINNFDQYYDFESAYPTNVESKISYKQLKDLDLNSDSIVKYINEMAKTEAFIQKLQSSGDLTTQEERLIYLKALDEWQSRHSATYIRSCFTEINEDHLNKAFAVYTELTGNCNIVLDKNQLPKSMTTGTFLLLSDKPKIGWLQNWESVYK</sequence>
<reference evidence="2" key="1">
    <citation type="submission" date="2019-03" db="EMBL/GenBank/DDBJ databases">
        <authorList>
            <consortium name="Pathogen Informatics"/>
        </authorList>
    </citation>
    <scope>NUCLEOTIDE SEQUENCE</scope>
    <source>
        <strain evidence="3">5012STDY7626359</strain>
        <strain evidence="2">5012STDY7626458</strain>
    </source>
</reference>
<evidence type="ECO:0000313" key="2">
    <source>
        <dbReference type="EMBL" id="VGM15112.1"/>
    </source>
</evidence>